<keyword evidence="1" id="KW-1133">Transmembrane helix</keyword>
<accession>A0A0D2D9Z5</accession>
<feature type="transmembrane region" description="Helical" evidence="1">
    <location>
        <begin position="244"/>
        <end position="263"/>
    </location>
</feature>
<gene>
    <name evidence="3" type="ORF">PV06_09075</name>
</gene>
<dbReference type="VEuPathDB" id="FungiDB:PV06_09075"/>
<evidence type="ECO:0000313" key="3">
    <source>
        <dbReference type="EMBL" id="KIW39290.1"/>
    </source>
</evidence>
<keyword evidence="1" id="KW-0472">Membrane</keyword>
<keyword evidence="4" id="KW-1185">Reference proteome</keyword>
<dbReference type="Pfam" id="PF20237">
    <property type="entry name" value="DUF6594"/>
    <property type="match status" value="1"/>
</dbReference>
<evidence type="ECO:0000313" key="4">
    <source>
        <dbReference type="Proteomes" id="UP000053342"/>
    </source>
</evidence>
<organism evidence="3 4">
    <name type="scientific">Exophiala oligosperma</name>
    <dbReference type="NCBI Taxonomy" id="215243"/>
    <lineage>
        <taxon>Eukaryota</taxon>
        <taxon>Fungi</taxon>
        <taxon>Dikarya</taxon>
        <taxon>Ascomycota</taxon>
        <taxon>Pezizomycotina</taxon>
        <taxon>Eurotiomycetes</taxon>
        <taxon>Chaetothyriomycetidae</taxon>
        <taxon>Chaetothyriales</taxon>
        <taxon>Herpotrichiellaceae</taxon>
        <taxon>Exophiala</taxon>
    </lineage>
</organism>
<dbReference type="PANTHER" id="PTHR34502">
    <property type="entry name" value="DUF6594 DOMAIN-CONTAINING PROTEIN-RELATED"/>
    <property type="match status" value="1"/>
</dbReference>
<name>A0A0D2D9Z5_9EURO</name>
<dbReference type="GeneID" id="27361149"/>
<dbReference type="EMBL" id="KN847340">
    <property type="protein sequence ID" value="KIW39290.1"/>
    <property type="molecule type" value="Genomic_DNA"/>
</dbReference>
<dbReference type="InterPro" id="IPR046529">
    <property type="entry name" value="DUF6594"/>
</dbReference>
<reference evidence="3 4" key="1">
    <citation type="submission" date="2015-01" db="EMBL/GenBank/DDBJ databases">
        <title>The Genome Sequence of Exophiala oligosperma CBS72588.</title>
        <authorList>
            <consortium name="The Broad Institute Genomics Platform"/>
            <person name="Cuomo C."/>
            <person name="de Hoog S."/>
            <person name="Gorbushina A."/>
            <person name="Stielow B."/>
            <person name="Teixiera M."/>
            <person name="Abouelleil A."/>
            <person name="Chapman S.B."/>
            <person name="Priest M."/>
            <person name="Young S.K."/>
            <person name="Wortman J."/>
            <person name="Nusbaum C."/>
            <person name="Birren B."/>
        </authorList>
    </citation>
    <scope>NUCLEOTIDE SEQUENCE [LARGE SCALE GENOMIC DNA]</scope>
    <source>
        <strain evidence="3 4">CBS 72588</strain>
    </source>
</reference>
<keyword evidence="1" id="KW-0812">Transmembrane</keyword>
<dbReference type="HOGENOM" id="CLU_051118_2_0_1"/>
<evidence type="ECO:0000256" key="1">
    <source>
        <dbReference type="SAM" id="Phobius"/>
    </source>
</evidence>
<feature type="domain" description="DUF6594" evidence="2">
    <location>
        <begin position="15"/>
        <end position="280"/>
    </location>
</feature>
<dbReference type="OrthoDB" id="3533814at2759"/>
<feature type="transmembrane region" description="Helical" evidence="1">
    <location>
        <begin position="270"/>
        <end position="288"/>
    </location>
</feature>
<dbReference type="RefSeq" id="XP_016259506.1">
    <property type="nucleotide sequence ID" value="XM_016410484.1"/>
</dbReference>
<dbReference type="AlphaFoldDB" id="A0A0D2D9Z5"/>
<dbReference type="Proteomes" id="UP000053342">
    <property type="component" value="Unassembled WGS sequence"/>
</dbReference>
<proteinExistence type="predicted"/>
<sequence length="289" mass="33402">MEGYDTLTTSFSYCEELCIYRKFSRLRHRSQMLLQAELMEKEEQLLSLITDDRESGDPKRKSFSMNFDALLKDQSELGCRQRKLMTEIIHVLKEYDEGLLRTRQIANLPPVRKPNLVVLEDDVLRNTPDRGLFFENTVESGTWIEEENEYDMTSLLDRDGGTDILTSWLTWVIMKPYHRLFGKQEVISDRFPRDWKPLHPIKLSRYKDEHIARLVTVLATVLAPILPTAGAFCLYFIHDELLRLCMIVLLSFLFSSAVAIVGMPRRIDSFIATASFSAVLIVFVSPNGN</sequence>
<dbReference type="STRING" id="215243.A0A0D2D9Z5"/>
<dbReference type="PANTHER" id="PTHR34502:SF5">
    <property type="entry name" value="DUF6594 DOMAIN-CONTAINING PROTEIN"/>
    <property type="match status" value="1"/>
</dbReference>
<feature type="transmembrane region" description="Helical" evidence="1">
    <location>
        <begin position="211"/>
        <end position="238"/>
    </location>
</feature>
<evidence type="ECO:0000259" key="2">
    <source>
        <dbReference type="Pfam" id="PF20237"/>
    </source>
</evidence>
<protein>
    <recommendedName>
        <fullName evidence="2">DUF6594 domain-containing protein</fullName>
    </recommendedName>
</protein>